<feature type="compositionally biased region" description="Polar residues" evidence="8">
    <location>
        <begin position="174"/>
        <end position="189"/>
    </location>
</feature>
<dbReference type="GO" id="GO:0007005">
    <property type="term" value="P:mitochondrion organization"/>
    <property type="evidence" value="ECO:0007669"/>
    <property type="project" value="EnsemblFungi"/>
</dbReference>
<evidence type="ECO:0000256" key="5">
    <source>
        <dbReference type="ARBA" id="ARBA00060736"/>
    </source>
</evidence>
<dbReference type="FunFam" id="1.25.10.10:FF:000004">
    <property type="entry name" value="Pumilio homolog 1 isoform 2"/>
    <property type="match status" value="1"/>
</dbReference>
<dbReference type="RefSeq" id="XP_020045501.1">
    <property type="nucleotide sequence ID" value="XM_020190814.1"/>
</dbReference>
<evidence type="ECO:0000256" key="4">
    <source>
        <dbReference type="ARBA" id="ARBA00022884"/>
    </source>
</evidence>
<dbReference type="GO" id="GO:0000288">
    <property type="term" value="P:nuclear-transcribed mRNA catabolic process, deadenylation-dependent decay"/>
    <property type="evidence" value="ECO:0007669"/>
    <property type="project" value="EnsemblFungi"/>
</dbReference>
<dbReference type="GO" id="GO:0051646">
    <property type="term" value="P:mitochondrion localization"/>
    <property type="evidence" value="ECO:0007669"/>
    <property type="project" value="EnsemblFungi"/>
</dbReference>
<organism evidence="10 11">
    <name type="scientific">Ascoidea rubescens DSM 1968</name>
    <dbReference type="NCBI Taxonomy" id="1344418"/>
    <lineage>
        <taxon>Eukaryota</taxon>
        <taxon>Fungi</taxon>
        <taxon>Dikarya</taxon>
        <taxon>Ascomycota</taxon>
        <taxon>Saccharomycotina</taxon>
        <taxon>Saccharomycetes</taxon>
        <taxon>Ascoideaceae</taxon>
        <taxon>Ascoidea</taxon>
    </lineage>
</organism>
<keyword evidence="4" id="KW-0694">RNA-binding</keyword>
<dbReference type="InterPro" id="IPR033712">
    <property type="entry name" value="Pumilio_RNA-bd"/>
</dbReference>
<comment type="similarity">
    <text evidence="5">Belongs to the PUF3 family.</text>
</comment>
<proteinExistence type="inferred from homology"/>
<feature type="repeat" description="Pumilio" evidence="7">
    <location>
        <begin position="781"/>
        <end position="818"/>
    </location>
</feature>
<evidence type="ECO:0000259" key="9">
    <source>
        <dbReference type="PROSITE" id="PS50303"/>
    </source>
</evidence>
<dbReference type="PANTHER" id="PTHR12537:SF12">
    <property type="entry name" value="MATERNAL PROTEIN PUMILIO"/>
    <property type="match status" value="1"/>
</dbReference>
<dbReference type="AlphaFoldDB" id="A0A1D2VBW2"/>
<feature type="region of interest" description="Disordered" evidence="8">
    <location>
        <begin position="329"/>
        <end position="384"/>
    </location>
</feature>
<dbReference type="Proteomes" id="UP000095038">
    <property type="component" value="Unassembled WGS sequence"/>
</dbReference>
<feature type="repeat" description="Pumilio" evidence="7">
    <location>
        <begin position="733"/>
        <end position="768"/>
    </location>
</feature>
<feature type="compositionally biased region" description="Polar residues" evidence="8">
    <location>
        <begin position="15"/>
        <end position="28"/>
    </location>
</feature>
<keyword evidence="3" id="KW-0677">Repeat</keyword>
<dbReference type="SMART" id="SM00025">
    <property type="entry name" value="Pumilio"/>
    <property type="match status" value="8"/>
</dbReference>
<dbReference type="STRING" id="1344418.A0A1D2VBW2"/>
<feature type="compositionally biased region" description="Basic and acidic residues" evidence="8">
    <location>
        <begin position="341"/>
        <end position="366"/>
    </location>
</feature>
<feature type="repeat" description="Pumilio" evidence="7">
    <location>
        <begin position="697"/>
        <end position="732"/>
    </location>
</feature>
<dbReference type="OrthoDB" id="668540at2759"/>
<evidence type="ECO:0000256" key="8">
    <source>
        <dbReference type="SAM" id="MobiDB-lite"/>
    </source>
</evidence>
<dbReference type="InterPro" id="IPR016024">
    <property type="entry name" value="ARM-type_fold"/>
</dbReference>
<feature type="region of interest" description="Disordered" evidence="8">
    <location>
        <begin position="221"/>
        <end position="269"/>
    </location>
</feature>
<feature type="repeat" description="Pumilio" evidence="7">
    <location>
        <begin position="588"/>
        <end position="624"/>
    </location>
</feature>
<evidence type="ECO:0000256" key="2">
    <source>
        <dbReference type="ARBA" id="ARBA00022490"/>
    </source>
</evidence>
<feature type="compositionally biased region" description="Low complexity" evidence="8">
    <location>
        <begin position="225"/>
        <end position="266"/>
    </location>
</feature>
<feature type="region of interest" description="Disordered" evidence="8">
    <location>
        <begin position="173"/>
        <end position="209"/>
    </location>
</feature>
<dbReference type="GO" id="GO:0042149">
    <property type="term" value="P:cellular response to glucose starvation"/>
    <property type="evidence" value="ECO:0007669"/>
    <property type="project" value="EnsemblFungi"/>
</dbReference>
<protein>
    <recommendedName>
        <fullName evidence="6">Pumilio homology domain family member 3</fullName>
    </recommendedName>
</protein>
<dbReference type="GO" id="GO:0032473">
    <property type="term" value="C:cytoplasmic side of mitochondrial outer membrane"/>
    <property type="evidence" value="ECO:0007669"/>
    <property type="project" value="EnsemblFungi"/>
</dbReference>
<feature type="domain" description="PUM-HD" evidence="9">
    <location>
        <begin position="496"/>
        <end position="844"/>
    </location>
</feature>
<dbReference type="GO" id="GO:0008298">
    <property type="term" value="P:intracellular mRNA localization"/>
    <property type="evidence" value="ECO:0007669"/>
    <property type="project" value="EnsemblFungi"/>
</dbReference>
<dbReference type="InterPro" id="IPR001313">
    <property type="entry name" value="Pumilio_RNA-bd_rpt"/>
</dbReference>
<evidence type="ECO:0000256" key="1">
    <source>
        <dbReference type="ARBA" id="ARBA00004496"/>
    </source>
</evidence>
<dbReference type="InParanoid" id="A0A1D2VBW2"/>
<dbReference type="SUPFAM" id="SSF48371">
    <property type="entry name" value="ARM repeat"/>
    <property type="match status" value="1"/>
</dbReference>
<evidence type="ECO:0000256" key="6">
    <source>
        <dbReference type="ARBA" id="ARBA00081811"/>
    </source>
</evidence>
<feature type="region of interest" description="Disordered" evidence="8">
    <location>
        <begin position="15"/>
        <end position="44"/>
    </location>
</feature>
<dbReference type="PANTHER" id="PTHR12537">
    <property type="entry name" value="RNA BINDING PROTEIN PUMILIO-RELATED"/>
    <property type="match status" value="1"/>
</dbReference>
<feature type="compositionally biased region" description="Low complexity" evidence="8">
    <location>
        <begin position="29"/>
        <end position="44"/>
    </location>
</feature>
<feature type="repeat" description="Pumilio" evidence="7">
    <location>
        <begin position="517"/>
        <end position="552"/>
    </location>
</feature>
<feature type="repeat" description="Pumilio" evidence="7">
    <location>
        <begin position="660"/>
        <end position="696"/>
    </location>
</feature>
<dbReference type="EMBL" id="KV454487">
    <property type="protein sequence ID" value="ODV59194.1"/>
    <property type="molecule type" value="Genomic_DNA"/>
</dbReference>
<dbReference type="InterPro" id="IPR033133">
    <property type="entry name" value="PUM-HD"/>
</dbReference>
<feature type="compositionally biased region" description="Low complexity" evidence="8">
    <location>
        <begin position="190"/>
        <end position="205"/>
    </location>
</feature>
<feature type="region of interest" description="Disordered" evidence="8">
    <location>
        <begin position="69"/>
        <end position="88"/>
    </location>
</feature>
<dbReference type="GO" id="GO:0010795">
    <property type="term" value="P:regulation of ubiquinone biosynthetic process"/>
    <property type="evidence" value="ECO:0007669"/>
    <property type="project" value="EnsemblFungi"/>
</dbReference>
<dbReference type="InterPro" id="IPR011989">
    <property type="entry name" value="ARM-like"/>
</dbReference>
<feature type="region of interest" description="Disordered" evidence="8">
    <location>
        <begin position="414"/>
        <end position="499"/>
    </location>
</feature>
<dbReference type="Gene3D" id="1.25.10.10">
    <property type="entry name" value="Leucine-rich Repeat Variant"/>
    <property type="match status" value="1"/>
</dbReference>
<dbReference type="Pfam" id="PF00806">
    <property type="entry name" value="PUF"/>
    <property type="match status" value="8"/>
</dbReference>
<evidence type="ECO:0000313" key="11">
    <source>
        <dbReference type="Proteomes" id="UP000095038"/>
    </source>
</evidence>
<gene>
    <name evidence="10" type="ORF">ASCRUDRAFT_37996</name>
</gene>
<evidence type="ECO:0000313" key="10">
    <source>
        <dbReference type="EMBL" id="ODV59194.1"/>
    </source>
</evidence>
<dbReference type="GeneID" id="30964450"/>
<dbReference type="GO" id="GO:0045727">
    <property type="term" value="P:positive regulation of translation"/>
    <property type="evidence" value="ECO:0007669"/>
    <property type="project" value="EnsemblFungi"/>
</dbReference>
<feature type="compositionally biased region" description="Low complexity" evidence="8">
    <location>
        <begin position="371"/>
        <end position="384"/>
    </location>
</feature>
<dbReference type="GO" id="GO:0003730">
    <property type="term" value="F:mRNA 3'-UTR binding"/>
    <property type="evidence" value="ECO:0007669"/>
    <property type="project" value="TreeGrafter"/>
</dbReference>
<keyword evidence="2" id="KW-0963">Cytoplasm</keyword>
<evidence type="ECO:0000256" key="3">
    <source>
        <dbReference type="ARBA" id="ARBA00022737"/>
    </source>
</evidence>
<keyword evidence="11" id="KW-1185">Reference proteome</keyword>
<accession>A0A1D2VBW2</accession>
<dbReference type="CDD" id="cd07920">
    <property type="entry name" value="Pumilio"/>
    <property type="match status" value="1"/>
</dbReference>
<name>A0A1D2VBW2_9ASCO</name>
<dbReference type="PROSITE" id="PS50303">
    <property type="entry name" value="PUM_HD"/>
    <property type="match status" value="1"/>
</dbReference>
<dbReference type="PROSITE" id="PS50302">
    <property type="entry name" value="PUM"/>
    <property type="match status" value="6"/>
</dbReference>
<evidence type="ECO:0000256" key="7">
    <source>
        <dbReference type="PROSITE-ProRule" id="PRU00317"/>
    </source>
</evidence>
<reference evidence="11" key="1">
    <citation type="submission" date="2016-05" db="EMBL/GenBank/DDBJ databases">
        <title>Comparative genomics of biotechnologically important yeasts.</title>
        <authorList>
            <consortium name="DOE Joint Genome Institute"/>
            <person name="Riley R."/>
            <person name="Haridas S."/>
            <person name="Wolfe K.H."/>
            <person name="Lopes M.R."/>
            <person name="Hittinger C.T."/>
            <person name="Goker M."/>
            <person name="Salamov A."/>
            <person name="Wisecaver J."/>
            <person name="Long T.M."/>
            <person name="Aerts A.L."/>
            <person name="Barry K."/>
            <person name="Choi C."/>
            <person name="Clum A."/>
            <person name="Coughlan A.Y."/>
            <person name="Deshpande S."/>
            <person name="Douglass A.P."/>
            <person name="Hanson S.J."/>
            <person name="Klenk H.-P."/>
            <person name="Labutti K."/>
            <person name="Lapidus A."/>
            <person name="Lindquist E."/>
            <person name="Lipzen A."/>
            <person name="Meier-Kolthoff J.P."/>
            <person name="Ohm R.A."/>
            <person name="Otillar R.P."/>
            <person name="Pangilinan J."/>
            <person name="Peng Y."/>
            <person name="Rokas A."/>
            <person name="Rosa C.A."/>
            <person name="Scheuner C."/>
            <person name="Sibirny A.A."/>
            <person name="Slot J.C."/>
            <person name="Stielow J.B."/>
            <person name="Sun H."/>
            <person name="Kurtzman C.P."/>
            <person name="Blackwell M."/>
            <person name="Grigoriev I.V."/>
            <person name="Jeffries T.W."/>
        </authorList>
    </citation>
    <scope>NUCLEOTIDE SEQUENCE [LARGE SCALE GENOMIC DNA]</scope>
    <source>
        <strain evidence="11">DSM 1968</strain>
    </source>
</reference>
<dbReference type="GO" id="GO:0009060">
    <property type="term" value="P:aerobic respiration"/>
    <property type="evidence" value="ECO:0007669"/>
    <property type="project" value="EnsemblFungi"/>
</dbReference>
<comment type="subcellular location">
    <subcellularLocation>
        <location evidence="1">Cytoplasm</location>
    </subcellularLocation>
</comment>
<sequence>MPFFLDDSSVLNTQPSISKNPWSSNTSLSPFANTSNNPTSSSSSQFQNVLNLIDNDVASVVSSLNANVSNSNNSNLNSNSANSGSVNGSDADSDIFRSGPFGLTKGTLSAISAPLGSFNNPKMHQSKMFGAASISGGFPSTVSNPGKFLEKFSSVAEATKEVELLGNLGKLSLGANNNRSGISTRRSSFLDNNNPVLLSSPNSINEPTLNLKGQSLSERIDNFYTSPNHSSNSSNSNSNDNNSSAKTATSASTSTPASTNNSSETTFHQTWNPAAAQTFTSMYMHQPVQQQEPSDIYPQLFNPFAFPYGNYPMPMMPMQYHPAMSHEYPPQEFPSISTKDLNSDNKSDENKDSLDALSDEKIKPNESKNVSSTPLPNPLQNPLQSPDFRAFPYMFPSFNPYMFQPQLPFAPGQVSSPMLAPQPTHAPLTPPMPASSPLLHGQASPVNTKALSPPNPANNGSSSKRKSKRESNKSKSSPPPNRSGASTSKPNGSHIYRSPLLEKFRANKSNKEYTLKDIFNHGIEFSKDQHGSRFIQQQLEDSPEAEKEVFFNEIRGVGMELMVDVFGNYVIQKFFEFGSDVQKNVLFELMQGHIYDLSLQMYGCRVVQKAIEAIDVDQRISIINELKDHILVCVKDQNGNHVIQKSIELIPFDKVRFILEILQKHIYHLSTNPYGCRVIQRLLEYGERKDQKIILDEISKYAFFLSQDQYGNYVIQHILQHGEPNDRDSMCEVVLGNVVTFSKHKFASNVVEKSIVYGSIKNRYRILDEVLEGNGKDDNKEVDDNSSLALMMKDQFANYVVQTLVDITEGPKKKILIKKIKQYLQKISKPTYGKHLASIEKLIHLSETTNVDDID</sequence>